<dbReference type="OrthoDB" id="886692at2"/>
<keyword evidence="1" id="KW-0812">Transmembrane</keyword>
<protein>
    <submittedName>
        <fullName evidence="2">Uncharacterized protein</fullName>
    </submittedName>
</protein>
<evidence type="ECO:0000313" key="3">
    <source>
        <dbReference type="Proteomes" id="UP000270185"/>
    </source>
</evidence>
<dbReference type="KEGG" id="ccas:EIB73_04330"/>
<organism evidence="2 3">
    <name type="scientific">Kaistella carnis</name>
    <dbReference type="NCBI Taxonomy" id="1241979"/>
    <lineage>
        <taxon>Bacteria</taxon>
        <taxon>Pseudomonadati</taxon>
        <taxon>Bacteroidota</taxon>
        <taxon>Flavobacteriia</taxon>
        <taxon>Flavobacteriales</taxon>
        <taxon>Weeksellaceae</taxon>
        <taxon>Chryseobacterium group</taxon>
        <taxon>Kaistella</taxon>
    </lineage>
</organism>
<gene>
    <name evidence="2" type="ORF">EIB73_04330</name>
</gene>
<reference evidence="3" key="1">
    <citation type="submission" date="2018-11" db="EMBL/GenBank/DDBJ databases">
        <title>Proposal to divide the Flavobacteriaceae and reorganize its genera based on Amino Acid Identity values calculated from whole genome sequences.</title>
        <authorList>
            <person name="Nicholson A.C."/>
            <person name="Gulvik C.A."/>
            <person name="Whitney A.M."/>
            <person name="Humrighouse B.W."/>
            <person name="Bell M."/>
            <person name="Holmes B."/>
            <person name="Steigerwalt A.G."/>
            <person name="Villarma A."/>
            <person name="Sheth M."/>
            <person name="Batra D."/>
            <person name="Pryor J."/>
            <person name="Bernardet J.-F."/>
            <person name="Hugo C."/>
            <person name="Kampfer P."/>
            <person name="Newman J.D."/>
            <person name="McQuiston J.R."/>
        </authorList>
    </citation>
    <scope>NUCLEOTIDE SEQUENCE [LARGE SCALE GENOMIC DNA]</scope>
    <source>
        <strain evidence="3">G0081</strain>
    </source>
</reference>
<dbReference type="AlphaFoldDB" id="A0A3G8XIA5"/>
<name>A0A3G8XIA5_9FLAO</name>
<dbReference type="RefSeq" id="WP_125022976.1">
    <property type="nucleotide sequence ID" value="NZ_CP034159.1"/>
</dbReference>
<keyword evidence="1" id="KW-0472">Membrane</keyword>
<sequence>MEKKSPHILNASSGLLGFCLVILTSLEITKVSDRTYIDEIAGIASFCLSISCLLSFMAIRSFKENYEKKYEKIADYLFITALLCISASVVLVTLNLF</sequence>
<feature type="transmembrane region" description="Helical" evidence="1">
    <location>
        <begin position="40"/>
        <end position="62"/>
    </location>
</feature>
<accession>A0A3G8XIA5</accession>
<proteinExistence type="predicted"/>
<evidence type="ECO:0000313" key="2">
    <source>
        <dbReference type="EMBL" id="AZI32458.1"/>
    </source>
</evidence>
<evidence type="ECO:0000256" key="1">
    <source>
        <dbReference type="SAM" id="Phobius"/>
    </source>
</evidence>
<dbReference type="EMBL" id="CP034159">
    <property type="protein sequence ID" value="AZI32458.1"/>
    <property type="molecule type" value="Genomic_DNA"/>
</dbReference>
<feature type="transmembrane region" description="Helical" evidence="1">
    <location>
        <begin position="7"/>
        <end position="28"/>
    </location>
</feature>
<feature type="transmembrane region" description="Helical" evidence="1">
    <location>
        <begin position="74"/>
        <end position="94"/>
    </location>
</feature>
<keyword evidence="1" id="KW-1133">Transmembrane helix</keyword>
<dbReference type="Proteomes" id="UP000270185">
    <property type="component" value="Chromosome"/>
</dbReference>
<keyword evidence="3" id="KW-1185">Reference proteome</keyword>